<dbReference type="CDD" id="cd24050">
    <property type="entry name" value="ASKHA_NBD_ANMK"/>
    <property type="match status" value="1"/>
</dbReference>
<sequence>MNAQIQRLYNISNKSERLIIGLMSGTSLDGLDIALCRIRNSGGNTRLELLHFATMEYTADFRKRIRDIFAKREIDQQVLCGLNAFIGIAHAHLINRALNEWQIQPAQIDLIASHGQTVFHAPQILTKDLSLPNSTLQIGDGDHIAVHTGIITVSDFRQKHIAAGGEGAPLAAYGDYLLFTDEVEHRILLNIGGISNFTFLPHTHSDRMSFATDLGPGNTLMNQYVEAHCGIEMDKDAEIAKQGAIHHELLSALLTEEFLRQDFPKTTGPELFNLRYLSQVQQQTNTASLSHPDVLATLNAFSAQAITTAILRVTEGLEQVAVYVSGGGIHNPLLMENIRKGLPSVKIESMQQINMNPDAKEACLFALLANETVAGAPEHVDNIKNSPAICMGKISFPY</sequence>
<keyword evidence="1 2" id="KW-0418">Kinase</keyword>
<dbReference type="RefSeq" id="WP_196939487.1">
    <property type="nucleotide sequence ID" value="NZ_MU158690.1"/>
</dbReference>
<keyword evidence="1" id="KW-0808">Transferase</keyword>
<keyword evidence="3" id="KW-1185">Reference proteome</keyword>
<dbReference type="InterPro" id="IPR005338">
    <property type="entry name" value="Anhydro_N_Ac-Mur_kinase"/>
</dbReference>
<comment type="function">
    <text evidence="1">Catalyzes the specific phosphorylation of 1,6-anhydro-N-acetylmuramic acid (anhMurNAc) with the simultaneous cleavage of the 1,6-anhydro ring, generating MurNAc-6-P. Is required for the utilization of anhMurNAc either imported from the medium or derived from its own cell wall murein, and thus plays a role in cell wall recycling.</text>
</comment>
<accession>A0ABR9T860</accession>
<dbReference type="Pfam" id="PF03702">
    <property type="entry name" value="AnmK"/>
    <property type="match status" value="1"/>
</dbReference>
<keyword evidence="1" id="KW-0119">Carbohydrate metabolism</keyword>
<dbReference type="PANTHER" id="PTHR30605">
    <property type="entry name" value="ANHYDRO-N-ACETYLMURAMIC ACID KINASE"/>
    <property type="match status" value="1"/>
</dbReference>
<dbReference type="HAMAP" id="MF_01270">
    <property type="entry name" value="AnhMurNAc_kinase"/>
    <property type="match status" value="1"/>
</dbReference>
<proteinExistence type="inferred from homology"/>
<dbReference type="GO" id="GO:0016301">
    <property type="term" value="F:kinase activity"/>
    <property type="evidence" value="ECO:0007669"/>
    <property type="project" value="UniProtKB-KW"/>
</dbReference>
<feature type="binding site" evidence="1">
    <location>
        <begin position="25"/>
        <end position="32"/>
    </location>
    <ligand>
        <name>ATP</name>
        <dbReference type="ChEBI" id="CHEBI:30616"/>
    </ligand>
</feature>
<comment type="catalytic activity">
    <reaction evidence="1">
        <text>1,6-anhydro-N-acetyl-beta-muramate + ATP + H2O = N-acetyl-D-muramate 6-phosphate + ADP + H(+)</text>
        <dbReference type="Rhea" id="RHEA:24952"/>
        <dbReference type="ChEBI" id="CHEBI:15377"/>
        <dbReference type="ChEBI" id="CHEBI:15378"/>
        <dbReference type="ChEBI" id="CHEBI:30616"/>
        <dbReference type="ChEBI" id="CHEBI:58690"/>
        <dbReference type="ChEBI" id="CHEBI:58722"/>
        <dbReference type="ChEBI" id="CHEBI:456216"/>
        <dbReference type="EC" id="2.7.1.170"/>
    </reaction>
</comment>
<comment type="pathway">
    <text evidence="1">Amino-sugar metabolism; 1,6-anhydro-N-acetylmuramate degradation.</text>
</comment>
<dbReference type="Proteomes" id="UP000618319">
    <property type="component" value="Unassembled WGS sequence"/>
</dbReference>
<dbReference type="EC" id="2.7.1.170" evidence="1"/>
<protein>
    <recommendedName>
        <fullName evidence="1">Anhydro-N-acetylmuramic acid kinase</fullName>
        <ecNumber evidence="1">2.7.1.170</ecNumber>
    </recommendedName>
    <alternativeName>
        <fullName evidence="1">AnhMurNAc kinase</fullName>
    </alternativeName>
</protein>
<keyword evidence="1" id="KW-0067">ATP-binding</keyword>
<gene>
    <name evidence="1" type="primary">anmK</name>
    <name evidence="2" type="ORF">C4F40_12455</name>
</gene>
<evidence type="ECO:0000256" key="1">
    <source>
        <dbReference type="HAMAP-Rule" id="MF_01270"/>
    </source>
</evidence>
<evidence type="ECO:0000313" key="3">
    <source>
        <dbReference type="Proteomes" id="UP000618319"/>
    </source>
</evidence>
<keyword evidence="1" id="KW-0547">Nucleotide-binding</keyword>
<dbReference type="Gene3D" id="3.30.420.40">
    <property type="match status" value="2"/>
</dbReference>
<name>A0ABR9T860_9SPHI</name>
<evidence type="ECO:0000313" key="2">
    <source>
        <dbReference type="EMBL" id="MBE8721533.1"/>
    </source>
</evidence>
<comment type="caution">
    <text evidence="2">The sequence shown here is derived from an EMBL/GenBank/DDBJ whole genome shotgun (WGS) entry which is preliminary data.</text>
</comment>
<comment type="similarity">
    <text evidence="1">Belongs to the anhydro-N-acetylmuramic acid kinase family.</text>
</comment>
<dbReference type="SUPFAM" id="SSF53067">
    <property type="entry name" value="Actin-like ATPase domain"/>
    <property type="match status" value="1"/>
</dbReference>
<dbReference type="InterPro" id="IPR043129">
    <property type="entry name" value="ATPase_NBD"/>
</dbReference>
<organism evidence="2 3">
    <name type="scientific">Sphingobacterium pedocola</name>
    <dbReference type="NCBI Taxonomy" id="2082722"/>
    <lineage>
        <taxon>Bacteria</taxon>
        <taxon>Pseudomonadati</taxon>
        <taxon>Bacteroidota</taxon>
        <taxon>Sphingobacteriia</taxon>
        <taxon>Sphingobacteriales</taxon>
        <taxon>Sphingobacteriaceae</taxon>
        <taxon>Sphingobacterium</taxon>
    </lineage>
</organism>
<dbReference type="PANTHER" id="PTHR30605:SF0">
    <property type="entry name" value="ANHYDRO-N-ACETYLMURAMIC ACID KINASE"/>
    <property type="match status" value="1"/>
</dbReference>
<dbReference type="NCBIfam" id="NF007148">
    <property type="entry name" value="PRK09585.3-2"/>
    <property type="match status" value="1"/>
</dbReference>
<dbReference type="EMBL" id="PSKQ01000021">
    <property type="protein sequence ID" value="MBE8721533.1"/>
    <property type="molecule type" value="Genomic_DNA"/>
</dbReference>
<comment type="pathway">
    <text evidence="1">Cell wall biogenesis; peptidoglycan recycling.</text>
</comment>
<reference evidence="2 3" key="1">
    <citation type="submission" date="2018-02" db="EMBL/GenBank/DDBJ databases">
        <title>Sphingobacterium KA21.</title>
        <authorList>
            <person name="Vasarhelyi B.M."/>
            <person name="Deshmukh S."/>
            <person name="Balint B."/>
            <person name="Kukolya J."/>
        </authorList>
    </citation>
    <scope>NUCLEOTIDE SEQUENCE [LARGE SCALE GENOMIC DNA]</scope>
    <source>
        <strain evidence="2 3">Ka21</strain>
    </source>
</reference>